<dbReference type="PANTHER" id="PTHR32308:SF0">
    <property type="entry name" value="HPCH_HPAI ALDOLASE_CITRATE LYASE DOMAIN-CONTAINING PROTEIN"/>
    <property type="match status" value="1"/>
</dbReference>
<name>A0A2N8KCK4_9BURK</name>
<feature type="binding site" evidence="5">
    <location>
        <position position="127"/>
    </location>
    <ligand>
        <name>Mg(2+)</name>
        <dbReference type="ChEBI" id="CHEBI:18420"/>
    </ligand>
</feature>
<dbReference type="Pfam" id="PF03328">
    <property type="entry name" value="HpcH_HpaI"/>
    <property type="match status" value="1"/>
</dbReference>
<comment type="cofactor">
    <cofactor evidence="1">
        <name>Mg(2+)</name>
        <dbReference type="ChEBI" id="CHEBI:18420"/>
    </cofactor>
</comment>
<dbReference type="GO" id="GO:0000287">
    <property type="term" value="F:magnesium ion binding"/>
    <property type="evidence" value="ECO:0007669"/>
    <property type="project" value="TreeGrafter"/>
</dbReference>
<dbReference type="InterPro" id="IPR011206">
    <property type="entry name" value="Citrate_lyase_beta/mcl1/mcl2"/>
</dbReference>
<dbReference type="SUPFAM" id="SSF51621">
    <property type="entry name" value="Phosphoenolpyruvate/pyruvate domain"/>
    <property type="match status" value="1"/>
</dbReference>
<evidence type="ECO:0000313" key="8">
    <source>
        <dbReference type="Proteomes" id="UP000235994"/>
    </source>
</evidence>
<comment type="caution">
    <text evidence="7">The sequence shown here is derived from an EMBL/GenBank/DDBJ whole genome shotgun (WGS) entry which is preliminary data.</text>
</comment>
<dbReference type="PANTHER" id="PTHR32308">
    <property type="entry name" value="LYASE BETA SUBUNIT, PUTATIVE (AFU_ORTHOLOGUE AFUA_4G13030)-RELATED"/>
    <property type="match status" value="1"/>
</dbReference>
<evidence type="ECO:0000256" key="5">
    <source>
        <dbReference type="PIRSR" id="PIRSR015582-2"/>
    </source>
</evidence>
<evidence type="ECO:0000259" key="6">
    <source>
        <dbReference type="Pfam" id="PF03328"/>
    </source>
</evidence>
<feature type="binding site" evidence="5">
    <location>
        <position position="154"/>
    </location>
    <ligand>
        <name>Mg(2+)</name>
        <dbReference type="ChEBI" id="CHEBI:18420"/>
    </ligand>
</feature>
<dbReference type="Gene3D" id="3.20.20.60">
    <property type="entry name" value="Phosphoenolpyruvate-binding domains"/>
    <property type="match status" value="1"/>
</dbReference>
<reference evidence="7 8" key="1">
    <citation type="submission" date="2018-01" db="EMBL/GenBank/DDBJ databases">
        <title>The draft genome of an aniline degradation strain ANB-1.</title>
        <authorList>
            <person name="Zhang L."/>
            <person name="Jiang J."/>
        </authorList>
    </citation>
    <scope>NUCLEOTIDE SEQUENCE [LARGE SCALE GENOMIC DNA]</scope>
    <source>
        <strain evidence="7 8">ANB-1</strain>
    </source>
</reference>
<dbReference type="PIRSF" id="PIRSF015582">
    <property type="entry name" value="Cit_lyase_B"/>
    <property type="match status" value="1"/>
</dbReference>
<accession>A0A2N8KCK4</accession>
<gene>
    <name evidence="7" type="ORF">C1I89_25435</name>
</gene>
<dbReference type="InterPro" id="IPR040442">
    <property type="entry name" value="Pyrv_kinase-like_dom_sf"/>
</dbReference>
<evidence type="ECO:0000256" key="2">
    <source>
        <dbReference type="ARBA" id="ARBA00022723"/>
    </source>
</evidence>
<dbReference type="GO" id="GO:0006107">
    <property type="term" value="P:oxaloacetate metabolic process"/>
    <property type="evidence" value="ECO:0007669"/>
    <property type="project" value="TreeGrafter"/>
</dbReference>
<protein>
    <submittedName>
        <fullName evidence="7">CoA ester lyase</fullName>
    </submittedName>
</protein>
<keyword evidence="7" id="KW-0456">Lyase</keyword>
<sequence>MTRSLLFVPGDSARKFEHAAASAADALILDLEDSVAPDQKAEARAQVRAMLERGAAGKSLWVRINALDSGAALADLAAVMPAAPCGIVLPKCRSREDMRQLAHYLDAFEAAAGAAAGATRILAIVTETAQSLFGLHDYRDATARLWGLSWGGEDLAADVGALRNRDAGRYTEPFRLARSLCLMAAAAAGVRAIDTVCVDLDAPDVLADESREAFRDGFVGKMAIHPRHVDAVNAALTPDAQQLQWARAVIDAFAQHPGAGTLRLDGKMIDRPHLRLARRLLGED</sequence>
<dbReference type="RefSeq" id="WP_102775155.1">
    <property type="nucleotide sequence ID" value="NZ_POQS01000007.1"/>
</dbReference>
<evidence type="ECO:0000256" key="1">
    <source>
        <dbReference type="ARBA" id="ARBA00001946"/>
    </source>
</evidence>
<feature type="binding site" evidence="4">
    <location>
        <position position="63"/>
    </location>
    <ligand>
        <name>substrate</name>
    </ligand>
</feature>
<feature type="domain" description="HpcH/HpaI aldolase/citrate lyase" evidence="6">
    <location>
        <begin position="3"/>
        <end position="226"/>
    </location>
</feature>
<organism evidence="7 8">
    <name type="scientific">Achromobacter pulmonis</name>
    <dbReference type="NCBI Taxonomy" id="1389932"/>
    <lineage>
        <taxon>Bacteria</taxon>
        <taxon>Pseudomonadati</taxon>
        <taxon>Pseudomonadota</taxon>
        <taxon>Betaproteobacteria</taxon>
        <taxon>Burkholderiales</taxon>
        <taxon>Alcaligenaceae</taxon>
        <taxon>Achromobacter</taxon>
    </lineage>
</organism>
<proteinExistence type="predicted"/>
<feature type="binding site" evidence="4">
    <location>
        <position position="127"/>
    </location>
    <ligand>
        <name>substrate</name>
    </ligand>
</feature>
<keyword evidence="8" id="KW-1185">Reference proteome</keyword>
<dbReference type="EMBL" id="POQS01000007">
    <property type="protein sequence ID" value="PND31190.1"/>
    <property type="molecule type" value="Genomic_DNA"/>
</dbReference>
<evidence type="ECO:0000256" key="4">
    <source>
        <dbReference type="PIRSR" id="PIRSR015582-1"/>
    </source>
</evidence>
<dbReference type="AlphaFoldDB" id="A0A2N8KCK4"/>
<dbReference type="Proteomes" id="UP000235994">
    <property type="component" value="Unassembled WGS sequence"/>
</dbReference>
<dbReference type="InterPro" id="IPR005000">
    <property type="entry name" value="Aldolase/citrate-lyase_domain"/>
</dbReference>
<dbReference type="GO" id="GO:0016829">
    <property type="term" value="F:lyase activity"/>
    <property type="evidence" value="ECO:0007669"/>
    <property type="project" value="UniProtKB-KW"/>
</dbReference>
<keyword evidence="2 5" id="KW-0479">Metal-binding</keyword>
<dbReference type="InterPro" id="IPR015813">
    <property type="entry name" value="Pyrv/PenolPyrv_kinase-like_dom"/>
</dbReference>
<evidence type="ECO:0000256" key="3">
    <source>
        <dbReference type="ARBA" id="ARBA00022842"/>
    </source>
</evidence>
<keyword evidence="3 5" id="KW-0460">Magnesium</keyword>
<evidence type="ECO:0000313" key="7">
    <source>
        <dbReference type="EMBL" id="PND31190.1"/>
    </source>
</evidence>